<comment type="domain">
    <text evidence="8">The EXKPK motif is conserved in inositol-pentakisphosphate 2-kinases of both family 1 and 2.</text>
</comment>
<dbReference type="EC" id="2.7.1.158" evidence="2 8"/>
<evidence type="ECO:0000313" key="10">
    <source>
        <dbReference type="Proteomes" id="UP000053758"/>
    </source>
</evidence>
<evidence type="ECO:0000256" key="8">
    <source>
        <dbReference type="RuleBase" id="RU364126"/>
    </source>
</evidence>
<dbReference type="InterPro" id="IPR043001">
    <property type="entry name" value="IP5_2-K_N_lobe"/>
</dbReference>
<keyword evidence="4 8" id="KW-0808">Transferase</keyword>
<dbReference type="GO" id="GO:0035299">
    <property type="term" value="F:inositol-1,3,4,5,6-pentakisphosphate 2-kinase activity"/>
    <property type="evidence" value="ECO:0007669"/>
    <property type="project" value="UniProtKB-EC"/>
</dbReference>
<dbReference type="InterPro" id="IPR009286">
    <property type="entry name" value="Ins_P5_2-kin"/>
</dbReference>
<dbReference type="RefSeq" id="XP_014654123.1">
    <property type="nucleotide sequence ID" value="XM_014798637.1"/>
</dbReference>
<dbReference type="GO" id="GO:0032958">
    <property type="term" value="P:inositol phosphate biosynthetic process"/>
    <property type="evidence" value="ECO:0007669"/>
    <property type="project" value="TreeGrafter"/>
</dbReference>
<dbReference type="HOGENOM" id="CLU_033188_1_0_1"/>
<evidence type="ECO:0000256" key="5">
    <source>
        <dbReference type="ARBA" id="ARBA00022741"/>
    </source>
</evidence>
<keyword evidence="10" id="KW-1185">Reference proteome</keyword>
<evidence type="ECO:0000256" key="2">
    <source>
        <dbReference type="ARBA" id="ARBA00012023"/>
    </source>
</evidence>
<gene>
    <name evidence="9" type="ORF">PAN0_020c5943</name>
</gene>
<evidence type="ECO:0000256" key="7">
    <source>
        <dbReference type="ARBA" id="ARBA00022840"/>
    </source>
</evidence>
<protein>
    <recommendedName>
        <fullName evidence="3 8">Inositol-pentakisphosphate 2-kinase</fullName>
        <ecNumber evidence="2 8">2.7.1.158</ecNumber>
    </recommendedName>
</protein>
<evidence type="ECO:0000256" key="3">
    <source>
        <dbReference type="ARBA" id="ARBA00014846"/>
    </source>
</evidence>
<keyword evidence="6 8" id="KW-0418">Kinase</keyword>
<accession>A0A081CM18</accession>
<evidence type="ECO:0000256" key="4">
    <source>
        <dbReference type="ARBA" id="ARBA00022679"/>
    </source>
</evidence>
<dbReference type="GO" id="GO:0005634">
    <property type="term" value="C:nucleus"/>
    <property type="evidence" value="ECO:0007669"/>
    <property type="project" value="TreeGrafter"/>
</dbReference>
<dbReference type="GO" id="GO:0005524">
    <property type="term" value="F:ATP binding"/>
    <property type="evidence" value="ECO:0007669"/>
    <property type="project" value="UniProtKB-KW"/>
</dbReference>
<reference evidence="10" key="1">
    <citation type="journal article" date="2014" name="Genome Announc.">
        <title>Draft Genome Sequence of the Yeast Pseudozyma antarctica Type Strain JCM10317, a Producer of the Glycolipid Biosurfactants, Mannosylerythritol Lipids.</title>
        <authorList>
            <person name="Saika A."/>
            <person name="Koike H."/>
            <person name="Hori T."/>
            <person name="Fukuoka T."/>
            <person name="Sato S."/>
            <person name="Habe H."/>
            <person name="Kitamoto D."/>
            <person name="Morita T."/>
        </authorList>
    </citation>
    <scope>NUCLEOTIDE SEQUENCE [LARGE SCALE GENOMIC DNA]</scope>
    <source>
        <strain evidence="10">JCM 10317</strain>
    </source>
</reference>
<evidence type="ECO:0000313" key="9">
    <source>
        <dbReference type="EMBL" id="GAK67714.1"/>
    </source>
</evidence>
<dbReference type="EMBL" id="DF830087">
    <property type="protein sequence ID" value="GAK67714.1"/>
    <property type="molecule type" value="Genomic_DNA"/>
</dbReference>
<sequence>MPPTPFAPSHATPFKSTLSSSQQPHTNHSPLPPQAARTISVADIDATHWRYHAEGGKNLLLSYDPPAGIEAPPFVTAQGAYALRIPKSLPPGSEEVQDDVDEAERFTQHVIQPLLGDSEVLPHCIRIPIGTDRDRTVIDTLAAAIEIHRPAARRSDPARIRAESLRCIYAVQDITARSTSASGGDVLCVEIKPKWGFLPRIDAIPSTSDNVDIKTRYSRFRMHAVARNPALTREQFDALYDPLDLYSDDPERVRRALDALWTDWIATRGKTNNLRVFCNGALVRPDDARALADAAATLGASAGEGVEMLRNNVWTHLVVQVQRELLRRSLVHDGTQVSVLHRLKRLQAALDPWDVEGLAHAWTQHTGSHVLGQLPNDSAAAENITPAAAELLPLVQPLLDGAQASNVQQAVQAFLVSASFKDCSLLLRFPRAAEASTWMVDLDRKPATKLAKMQQTDAEVCAAFRGWLSAQSSAPKPSIS</sequence>
<evidence type="ECO:0000256" key="1">
    <source>
        <dbReference type="ARBA" id="ARBA00001774"/>
    </source>
</evidence>
<dbReference type="OrthoDB" id="272370at2759"/>
<dbReference type="Proteomes" id="UP000053758">
    <property type="component" value="Unassembled WGS sequence"/>
</dbReference>
<organism evidence="9 10">
    <name type="scientific">Pseudozyma antarctica</name>
    <name type="common">Yeast</name>
    <name type="synonym">Candida antarctica</name>
    <dbReference type="NCBI Taxonomy" id="84753"/>
    <lineage>
        <taxon>Eukaryota</taxon>
        <taxon>Fungi</taxon>
        <taxon>Dikarya</taxon>
        <taxon>Basidiomycota</taxon>
        <taxon>Ustilaginomycotina</taxon>
        <taxon>Ustilaginomycetes</taxon>
        <taxon>Ustilaginales</taxon>
        <taxon>Ustilaginaceae</taxon>
        <taxon>Moesziomyces</taxon>
    </lineage>
</organism>
<name>A0A081CM18_PSEA2</name>
<comment type="catalytic activity">
    <reaction evidence="1 8">
        <text>1D-myo-inositol 1,3,4,5,6-pentakisphosphate + ATP = 1D-myo-inositol hexakisphosphate + ADP + H(+)</text>
        <dbReference type="Rhea" id="RHEA:20313"/>
        <dbReference type="ChEBI" id="CHEBI:15378"/>
        <dbReference type="ChEBI" id="CHEBI:30616"/>
        <dbReference type="ChEBI" id="CHEBI:57733"/>
        <dbReference type="ChEBI" id="CHEBI:58130"/>
        <dbReference type="ChEBI" id="CHEBI:456216"/>
        <dbReference type="EC" id="2.7.1.158"/>
    </reaction>
</comment>
<keyword evidence="7 8" id="KW-0067">ATP-binding</keyword>
<dbReference type="Pfam" id="PF06090">
    <property type="entry name" value="Ins_P5_2-kin"/>
    <property type="match status" value="1"/>
</dbReference>
<dbReference type="Gene3D" id="3.30.200.110">
    <property type="entry name" value="Inositol-pentakisphosphate 2-kinase, N-lobe"/>
    <property type="match status" value="1"/>
</dbReference>
<dbReference type="PANTHER" id="PTHR14456">
    <property type="entry name" value="INOSITOL POLYPHOSPHATE KINASE 1"/>
    <property type="match status" value="1"/>
</dbReference>
<keyword evidence="5 8" id="KW-0547">Nucleotide-binding</keyword>
<dbReference type="GeneID" id="26306723"/>
<proteinExistence type="predicted"/>
<dbReference type="PANTHER" id="PTHR14456:SF2">
    <property type="entry name" value="INOSITOL-PENTAKISPHOSPHATE 2-KINASE"/>
    <property type="match status" value="1"/>
</dbReference>
<evidence type="ECO:0000256" key="6">
    <source>
        <dbReference type="ARBA" id="ARBA00022777"/>
    </source>
</evidence>
<dbReference type="AlphaFoldDB" id="A0A081CM18"/>
<comment type="function">
    <text evidence="8">Phosphorylates Ins(1,3,4,5,6)P5 at position 2 to form Ins(1,2,3,4,5,6)P6 (InsP6 or phytate).</text>
</comment>